<protein>
    <submittedName>
        <fullName evidence="2">Uncharacterized protein</fullName>
    </submittedName>
</protein>
<dbReference type="FunCoup" id="B9STD3">
    <property type="interactions" value="194"/>
</dbReference>
<gene>
    <name evidence="2" type="ORF">RCOM_0660970</name>
</gene>
<evidence type="ECO:0000256" key="1">
    <source>
        <dbReference type="SAM" id="Phobius"/>
    </source>
</evidence>
<dbReference type="AlphaFoldDB" id="B9STD3"/>
<accession>B9STD3</accession>
<dbReference type="PANTHER" id="PTHR33306:SF7">
    <property type="entry name" value="EXPRESSED PROTEIN"/>
    <property type="match status" value="1"/>
</dbReference>
<dbReference type="eggNOG" id="ENOG502S47D">
    <property type="taxonomic scope" value="Eukaryota"/>
</dbReference>
<dbReference type="EMBL" id="EQ974128">
    <property type="protein sequence ID" value="EEF33130.1"/>
    <property type="molecule type" value="Genomic_DNA"/>
</dbReference>
<keyword evidence="1" id="KW-0472">Membrane</keyword>
<dbReference type="STRING" id="3988.B9STD3"/>
<dbReference type="PANTHER" id="PTHR33306">
    <property type="entry name" value="EXPRESSED PROTEIN-RELATED-RELATED"/>
    <property type="match status" value="1"/>
</dbReference>
<keyword evidence="1" id="KW-1133">Transmembrane helix</keyword>
<sequence>MTYSYYGRRNNSIFDVFTLNPLPYPVLLILAVISIFLGMSWYFSYEEMVEAAEEQMSWVLLIIPLVILFVVRWLSSMENPDMLFAKSPWEWKRQTHHHPPEGALHGVWLL</sequence>
<organism evidence="2 3">
    <name type="scientific">Ricinus communis</name>
    <name type="common">Castor bean</name>
    <dbReference type="NCBI Taxonomy" id="3988"/>
    <lineage>
        <taxon>Eukaryota</taxon>
        <taxon>Viridiplantae</taxon>
        <taxon>Streptophyta</taxon>
        <taxon>Embryophyta</taxon>
        <taxon>Tracheophyta</taxon>
        <taxon>Spermatophyta</taxon>
        <taxon>Magnoliopsida</taxon>
        <taxon>eudicotyledons</taxon>
        <taxon>Gunneridae</taxon>
        <taxon>Pentapetalae</taxon>
        <taxon>rosids</taxon>
        <taxon>fabids</taxon>
        <taxon>Malpighiales</taxon>
        <taxon>Euphorbiaceae</taxon>
        <taxon>Acalyphoideae</taxon>
        <taxon>Acalypheae</taxon>
        <taxon>Ricinus</taxon>
    </lineage>
</organism>
<evidence type="ECO:0000313" key="3">
    <source>
        <dbReference type="Proteomes" id="UP000008311"/>
    </source>
</evidence>
<dbReference type="InParanoid" id="B9STD3"/>
<proteinExistence type="predicted"/>
<feature type="transmembrane region" description="Helical" evidence="1">
    <location>
        <begin position="21"/>
        <end position="43"/>
    </location>
</feature>
<keyword evidence="3" id="KW-1185">Reference proteome</keyword>
<keyword evidence="1" id="KW-0812">Transmembrane</keyword>
<evidence type="ECO:0000313" key="2">
    <source>
        <dbReference type="EMBL" id="EEF33130.1"/>
    </source>
</evidence>
<name>B9STD3_RICCO</name>
<dbReference type="Proteomes" id="UP000008311">
    <property type="component" value="Unassembled WGS sequence"/>
</dbReference>
<reference evidence="3" key="1">
    <citation type="journal article" date="2010" name="Nat. Biotechnol.">
        <title>Draft genome sequence of the oilseed species Ricinus communis.</title>
        <authorList>
            <person name="Chan A.P."/>
            <person name="Crabtree J."/>
            <person name="Zhao Q."/>
            <person name="Lorenzi H."/>
            <person name="Orvis J."/>
            <person name="Puiu D."/>
            <person name="Melake-Berhan A."/>
            <person name="Jones K.M."/>
            <person name="Redman J."/>
            <person name="Chen G."/>
            <person name="Cahoon E.B."/>
            <person name="Gedil M."/>
            <person name="Stanke M."/>
            <person name="Haas B.J."/>
            <person name="Wortman J.R."/>
            <person name="Fraser-Liggett C.M."/>
            <person name="Ravel J."/>
            <person name="Rabinowicz P.D."/>
        </authorList>
    </citation>
    <scope>NUCLEOTIDE SEQUENCE [LARGE SCALE GENOMIC DNA]</scope>
    <source>
        <strain evidence="3">cv. Hale</strain>
    </source>
</reference>
<feature type="transmembrane region" description="Helical" evidence="1">
    <location>
        <begin position="55"/>
        <end position="74"/>
    </location>
</feature>